<evidence type="ECO:0000313" key="5">
    <source>
        <dbReference type="Proteomes" id="UP000683360"/>
    </source>
</evidence>
<feature type="coiled-coil region" evidence="1">
    <location>
        <begin position="142"/>
        <end position="176"/>
    </location>
</feature>
<keyword evidence="1" id="KW-0175">Coiled coil</keyword>
<proteinExistence type="predicted"/>
<evidence type="ECO:0000313" key="4">
    <source>
        <dbReference type="EMBL" id="CAG2211097.1"/>
    </source>
</evidence>
<evidence type="ECO:0008006" key="6">
    <source>
        <dbReference type="Google" id="ProtNLM"/>
    </source>
</evidence>
<dbReference type="Proteomes" id="UP000683360">
    <property type="component" value="Unassembled WGS sequence"/>
</dbReference>
<sequence>MASALPSLEEENYLRMSLLLTGISPRAVRVLFDHEFAPECVPDSKRFDVTLMIILLRHLTSMTPPAGGYDRLPKYTETTLGADLARIKFYRNRLAHLDDAKIDHESFIADWNDVTSAICRVGGHLFQLECDNLKNKTLDQTIHEIMLEIKSSKDEIRELKQSLSSMKKDIELSQQDGIPRNVRETRASEHVMSWLSKCNIAVVTGSSGTGKSFLIHHIALELHRHKCFDIIPLSFVTAPSDLIHYKSKIRNQVFVIDDICGKRTIDVHFVNIWKDLTEKLKSVFQLNSVESEETISAKLLISCRLQVFNDSQFKCLKLFTENAFGLQTEPLCLLPDERLLMIKKYLTSEKINHVIEHLCDFDFFPLLFTSPIETIKEDIEYMIESDKNYQLCALILCILFEEGLKRNGLNVDRKRYQ</sequence>
<accession>A0A8S3RWG4</accession>
<keyword evidence="5" id="KW-1185">Reference proteome</keyword>
<dbReference type="Gene3D" id="3.40.50.300">
    <property type="entry name" value="P-loop containing nucleotide triphosphate hydrolases"/>
    <property type="match status" value="1"/>
</dbReference>
<name>A0A8S3RWG4_MYTED</name>
<dbReference type="Pfam" id="PF18738">
    <property type="entry name" value="HEPN_DZIP3"/>
    <property type="match status" value="1"/>
</dbReference>
<feature type="domain" description="Novel STAND NTPase 3" evidence="3">
    <location>
        <begin position="184"/>
        <end position="345"/>
    </location>
</feature>
<evidence type="ECO:0000259" key="3">
    <source>
        <dbReference type="Pfam" id="PF20720"/>
    </source>
</evidence>
<comment type="caution">
    <text evidence="4">The sequence shown here is derived from an EMBL/GenBank/DDBJ whole genome shotgun (WGS) entry which is preliminary data.</text>
</comment>
<dbReference type="InterPro" id="IPR049050">
    <property type="entry name" value="nSTAND3"/>
</dbReference>
<dbReference type="OrthoDB" id="5958466at2759"/>
<gene>
    <name evidence="4" type="ORF">MEDL_25198</name>
</gene>
<reference evidence="4" key="1">
    <citation type="submission" date="2021-03" db="EMBL/GenBank/DDBJ databases">
        <authorList>
            <person name="Bekaert M."/>
        </authorList>
    </citation>
    <scope>NUCLEOTIDE SEQUENCE</scope>
</reference>
<evidence type="ECO:0000256" key="1">
    <source>
        <dbReference type="SAM" id="Coils"/>
    </source>
</evidence>
<dbReference type="Pfam" id="PF20720">
    <property type="entry name" value="nSTAND3"/>
    <property type="match status" value="1"/>
</dbReference>
<dbReference type="EMBL" id="CAJPWZ010001255">
    <property type="protein sequence ID" value="CAG2211097.1"/>
    <property type="molecule type" value="Genomic_DNA"/>
</dbReference>
<feature type="domain" description="DZIP3-like HEPN" evidence="2">
    <location>
        <begin position="41"/>
        <end position="143"/>
    </location>
</feature>
<dbReference type="InterPro" id="IPR027417">
    <property type="entry name" value="P-loop_NTPase"/>
</dbReference>
<protein>
    <recommendedName>
        <fullName evidence="6">DZIP3-like HEPN domain-containing protein</fullName>
    </recommendedName>
</protein>
<dbReference type="SUPFAM" id="SSF52540">
    <property type="entry name" value="P-loop containing nucleoside triphosphate hydrolases"/>
    <property type="match status" value="1"/>
</dbReference>
<dbReference type="AlphaFoldDB" id="A0A8S3RWG4"/>
<dbReference type="InterPro" id="IPR041249">
    <property type="entry name" value="HEPN_DZIP3"/>
</dbReference>
<organism evidence="4 5">
    <name type="scientific">Mytilus edulis</name>
    <name type="common">Blue mussel</name>
    <dbReference type="NCBI Taxonomy" id="6550"/>
    <lineage>
        <taxon>Eukaryota</taxon>
        <taxon>Metazoa</taxon>
        <taxon>Spiralia</taxon>
        <taxon>Lophotrochozoa</taxon>
        <taxon>Mollusca</taxon>
        <taxon>Bivalvia</taxon>
        <taxon>Autobranchia</taxon>
        <taxon>Pteriomorphia</taxon>
        <taxon>Mytilida</taxon>
        <taxon>Mytiloidea</taxon>
        <taxon>Mytilidae</taxon>
        <taxon>Mytilinae</taxon>
        <taxon>Mytilus</taxon>
    </lineage>
</organism>
<evidence type="ECO:0000259" key="2">
    <source>
        <dbReference type="Pfam" id="PF18738"/>
    </source>
</evidence>